<dbReference type="Gene3D" id="2.90.10.10">
    <property type="entry name" value="Bulb-type lectin domain"/>
    <property type="match status" value="1"/>
</dbReference>
<reference evidence="6 7" key="1">
    <citation type="submission" date="2019-06" db="EMBL/GenBank/DDBJ databases">
        <title>Sequencing the genomes of 1000 actinobacteria strains.</title>
        <authorList>
            <person name="Klenk H.-P."/>
        </authorList>
    </citation>
    <scope>NUCLEOTIDE SEQUENCE [LARGE SCALE GENOMIC DNA]</scope>
    <source>
        <strain evidence="6 7">DSM 41649</strain>
    </source>
</reference>
<dbReference type="InterPro" id="IPR013320">
    <property type="entry name" value="ConA-like_dom_sf"/>
</dbReference>
<dbReference type="OrthoDB" id="4332189at2"/>
<feature type="chain" id="PRO_5022012186" evidence="4">
    <location>
        <begin position="30"/>
        <end position="1597"/>
    </location>
</feature>
<evidence type="ECO:0000259" key="5">
    <source>
        <dbReference type="PROSITE" id="PS50927"/>
    </source>
</evidence>
<dbReference type="InterPro" id="IPR036426">
    <property type="entry name" value="Bulb-type_lectin_dom_sf"/>
</dbReference>
<dbReference type="InterPro" id="IPR028994">
    <property type="entry name" value="Integrin_alpha_N"/>
</dbReference>
<keyword evidence="1 4" id="KW-0732">Signal</keyword>
<dbReference type="SUPFAM" id="SSF51110">
    <property type="entry name" value="alpha-D-mannose-specific plant lectins"/>
    <property type="match status" value="1"/>
</dbReference>
<comment type="caution">
    <text evidence="6">The sequence shown here is derived from an EMBL/GenBank/DDBJ whole genome shotgun (WGS) entry which is preliminary data.</text>
</comment>
<feature type="region of interest" description="Disordered" evidence="3">
    <location>
        <begin position="686"/>
        <end position="719"/>
    </location>
</feature>
<evidence type="ECO:0000256" key="3">
    <source>
        <dbReference type="SAM" id="MobiDB-lite"/>
    </source>
</evidence>
<evidence type="ECO:0000313" key="6">
    <source>
        <dbReference type="EMBL" id="TWE19625.1"/>
    </source>
</evidence>
<name>A0A561EVI9_9ACTN</name>
<dbReference type="InterPro" id="IPR006558">
    <property type="entry name" value="LamG-like"/>
</dbReference>
<evidence type="ECO:0000313" key="7">
    <source>
        <dbReference type="Proteomes" id="UP000318416"/>
    </source>
</evidence>
<dbReference type="RefSeq" id="WP_145793480.1">
    <property type="nucleotide sequence ID" value="NZ_BAAABR010000061.1"/>
</dbReference>
<dbReference type="PROSITE" id="PS51318">
    <property type="entry name" value="TAT"/>
    <property type="match status" value="1"/>
</dbReference>
<accession>A0A561EVI9</accession>
<keyword evidence="7" id="KW-1185">Reference proteome</keyword>
<dbReference type="EMBL" id="VIVR01000001">
    <property type="protein sequence ID" value="TWE19625.1"/>
    <property type="molecule type" value="Genomic_DNA"/>
</dbReference>
<dbReference type="PANTHER" id="PTHR46580:SF4">
    <property type="entry name" value="ATP_GTP-BINDING PROTEIN"/>
    <property type="match status" value="1"/>
</dbReference>
<evidence type="ECO:0000256" key="4">
    <source>
        <dbReference type="SAM" id="SignalP"/>
    </source>
</evidence>
<evidence type="ECO:0000256" key="2">
    <source>
        <dbReference type="ARBA" id="ARBA00023157"/>
    </source>
</evidence>
<dbReference type="SUPFAM" id="SSF49899">
    <property type="entry name" value="Concanavalin A-like lectins/glucanases"/>
    <property type="match status" value="1"/>
</dbReference>
<dbReference type="Proteomes" id="UP000318416">
    <property type="component" value="Unassembled WGS sequence"/>
</dbReference>
<feature type="signal peptide" evidence="4">
    <location>
        <begin position="1"/>
        <end position="29"/>
    </location>
</feature>
<dbReference type="InterPro" id="IPR006311">
    <property type="entry name" value="TAT_signal"/>
</dbReference>
<evidence type="ECO:0000256" key="1">
    <source>
        <dbReference type="ARBA" id="ARBA00022729"/>
    </source>
</evidence>
<proteinExistence type="predicted"/>
<dbReference type="PROSITE" id="PS50927">
    <property type="entry name" value="BULB_LECTIN"/>
    <property type="match status" value="1"/>
</dbReference>
<dbReference type="InterPro" id="IPR013517">
    <property type="entry name" value="FG-GAP"/>
</dbReference>
<keyword evidence="2" id="KW-1015">Disulfide bond</keyword>
<dbReference type="Gene3D" id="2.60.120.200">
    <property type="match status" value="1"/>
</dbReference>
<protein>
    <submittedName>
        <fullName evidence="6">VCBS repeat protein</fullName>
    </submittedName>
</protein>
<feature type="compositionally biased region" description="Low complexity" evidence="3">
    <location>
        <begin position="265"/>
        <end position="279"/>
    </location>
</feature>
<dbReference type="SMART" id="SM00560">
    <property type="entry name" value="LamGL"/>
    <property type="match status" value="1"/>
</dbReference>
<organism evidence="6 7">
    <name type="scientific">Kitasatospora atroaurantiaca</name>
    <dbReference type="NCBI Taxonomy" id="285545"/>
    <lineage>
        <taxon>Bacteria</taxon>
        <taxon>Bacillati</taxon>
        <taxon>Actinomycetota</taxon>
        <taxon>Actinomycetes</taxon>
        <taxon>Kitasatosporales</taxon>
        <taxon>Streptomycetaceae</taxon>
        <taxon>Kitasatospora</taxon>
    </lineage>
</organism>
<feature type="region of interest" description="Disordered" evidence="3">
    <location>
        <begin position="251"/>
        <end position="279"/>
    </location>
</feature>
<dbReference type="SMART" id="SM00108">
    <property type="entry name" value="B_lectin"/>
    <property type="match status" value="1"/>
</dbReference>
<dbReference type="NCBIfam" id="NF033679">
    <property type="entry name" value="DNRLRE_dom"/>
    <property type="match status" value="1"/>
</dbReference>
<sequence>MATRRALAATLGATLTALSLTTLVVPAQADTTRSTTKASPAAPLTAEQAAVKARTSRAAVVVDAATTATDQLTANPNGSFTLTQAVMPVRKYQDGSWKPLDATLVKHADGSIGPVLSTSGLTVSAGGDGPLAVMKNGGRSLSISLPAALTNKLPSPVLDGATATYHLLTGIDLTITADAQGGFSEVLVVKDATAAANPALKSLAFTTKTTGVDLATDVAGNITAKDKSGKVAFSAPAPVRGVWDSAIDTAAPTVTDPTNGATLDAHSGSPARSSAAAPGATAHTAPLKAAYSEGAITLTPDASLLSGTNTVWPLYIDPTYSAGGSVLGWTYVSSYYSGTSYWNTTDPEGLRVGYNDWASPYYVGRAFARMSVPSSIYGAQISSSRFYATESWSPTCNQPRDVELWGTGAISSSTTWNNQPSWNSKSDTRYVAFGNTCSPQSVGFDTTSLMQSAASGSWPDLTLGLRASNESDDYGWKKFQPSTMYMSTTYNHAPSTPSSLSTSPATACAAATPTVIGNGDLTLRAVVSDPDGGSLGVAFSLVKTATGAVVASSSTGDLSANSGTTASLLVARDKLITEAGGTPTTFSWNVYTSDGSVNSGTSTTCKFTFDPTAPGKPSADVGSGPFTVGTPTQVSIKANPTGTTPASYVYQVNGAAPTTVTAVNGAATVSIKPTRAHTVLTVTALSAGGNPSGDSDVEEIDAAPPADAPENDLTGDGRADLTTVGKQAALPSGLWLASGTTTRSLNAAADDIGAQGITGTNGSAADWNGTQAIVGHFRSGSGFNDVLEYNPATGAGQVFYGNGDGSALSPLVGKGTPSVAFTLPNTTTKATRVANAGQLYITAAGGAPNPFPSLLTILNGSLYLQASSQQPGGFFPPDQDISDTNPTGTGNWTGWTIVTALVNNLPAMFARSDNGGQLYYYSPTDLVALAGYNAVTPVPFPGSGWSAATKPVIQAADIDRDGTVDLWALDTNGSATAYLFNGTTLTGQTGQTLVTSAHTWALADGTDGQATTAADSTGSGSLNLTGQTGATWSMKDLFKPDVHLDGTATGVMSTSTSALNVAADFTVSVWAKPDASGGVLLSQDGNSTSGFMLYPDSATNQWYFCLAKADSGWSYDCTHAGVGGGLVQPGVWTHLTATYNHTTSVMALYINGIVVGSAPHSLVNGFTKGFRVGDYLNAATHQSFYTGAVSNVQVWANALTPTQAALLSGTPGYVLFPSDDTNYPSGSTWTAGRANMSFNGGLLTISNPGYGTWTLGSTGHTGAVMSLQLDGNFAAYPQAAHTTGTSLWASGTSQAGDAMFLQPDGNLVIYRPDGTAIWSSGTYSRGLHNNAAVDESGGTGKLRFADFNGDGKADAITIADSGAISVSLSNGGDGHGGWTSLGQVATGVTSDKTRIRFADFNGDGKADYITIGSTGAVNVFVNNGGDGHGGWIGLGQVATGVISNPDQVRFADFDGDGKTDYIVTQTSGAVGVFRNTNGAGGWTDLGQVATGVTSDRTRIRWTDLDGDGKADYTIINTDGSVTSYINHVVGGGGWVLRPKVSSGHTTNQSLVDFTDIDGDGRGDYLVINGATNAYTANGGDDFATPGWIDYGQILGAV</sequence>
<dbReference type="InterPro" id="IPR001480">
    <property type="entry name" value="Bulb-type_lectin_dom"/>
</dbReference>
<dbReference type="PANTHER" id="PTHR46580">
    <property type="entry name" value="SENSOR KINASE-RELATED"/>
    <property type="match status" value="1"/>
</dbReference>
<dbReference type="Pfam" id="PF13517">
    <property type="entry name" value="FG-GAP_3"/>
    <property type="match status" value="2"/>
</dbReference>
<dbReference type="Pfam" id="PF13385">
    <property type="entry name" value="Laminin_G_3"/>
    <property type="match status" value="1"/>
</dbReference>
<gene>
    <name evidence="6" type="ORF">FB465_4744</name>
</gene>
<dbReference type="SUPFAM" id="SSF69318">
    <property type="entry name" value="Integrin alpha N-terminal domain"/>
    <property type="match status" value="1"/>
</dbReference>
<feature type="domain" description="Bulb-type lectin" evidence="5">
    <location>
        <begin position="1190"/>
        <end position="1322"/>
    </location>
</feature>